<dbReference type="RefSeq" id="WP_054760025.1">
    <property type="nucleotide sequence ID" value="NZ_AYYR01000074.1"/>
</dbReference>
<evidence type="ECO:0000256" key="3">
    <source>
        <dbReference type="ARBA" id="ARBA00022692"/>
    </source>
</evidence>
<dbReference type="PANTHER" id="PTHR38459:SF5">
    <property type="entry name" value="CELL WALL TEICHOIC ACID GLYCOSYLATION PROTEIN GTCA"/>
    <property type="match status" value="1"/>
</dbReference>
<dbReference type="EMBL" id="AYYR01000074">
    <property type="protein sequence ID" value="KRM74620.1"/>
    <property type="molecule type" value="Genomic_DNA"/>
</dbReference>
<evidence type="ECO:0000259" key="7">
    <source>
        <dbReference type="Pfam" id="PF04138"/>
    </source>
</evidence>
<dbReference type="Proteomes" id="UP000051845">
    <property type="component" value="Unassembled WGS sequence"/>
</dbReference>
<dbReference type="PANTHER" id="PTHR38459">
    <property type="entry name" value="PROPHAGE BACTOPRENOL-LINKED GLUCOSE TRANSLOCASE HOMOLOG"/>
    <property type="match status" value="1"/>
</dbReference>
<feature type="transmembrane region" description="Helical" evidence="6">
    <location>
        <begin position="113"/>
        <end position="132"/>
    </location>
</feature>
<keyword evidence="5 6" id="KW-0472">Membrane</keyword>
<name>A0A0R2BFM8_SECCO</name>
<dbReference type="Pfam" id="PF04138">
    <property type="entry name" value="GtrA_DPMS_TM"/>
    <property type="match status" value="1"/>
</dbReference>
<feature type="transmembrane region" description="Helical" evidence="6">
    <location>
        <begin position="14"/>
        <end position="35"/>
    </location>
</feature>
<dbReference type="InterPro" id="IPR051401">
    <property type="entry name" value="GtrA_CellWall_Glycosyl"/>
</dbReference>
<sequence>MQTLITLYHKYESVISYLFFGGLTTLINIAVFIWLSPHINYQIANVIAWFLSVLFAFITNKLWVFKSKSMALGTFLWEMGSFFFFRIASLGVDALILWIGISLLNGNNLVVKLIDQIVVVILNYFFSKWFIFRKQQ</sequence>
<feature type="transmembrane region" description="Helical" evidence="6">
    <location>
        <begin position="41"/>
        <end position="63"/>
    </location>
</feature>
<keyword evidence="3 6" id="KW-0812">Transmembrane</keyword>
<evidence type="ECO:0000256" key="2">
    <source>
        <dbReference type="ARBA" id="ARBA00009399"/>
    </source>
</evidence>
<dbReference type="AlphaFoldDB" id="A0A0R2BFM8"/>
<reference evidence="8 9" key="1">
    <citation type="journal article" date="2015" name="Genome Announc.">
        <title>Expanding the biotechnology potential of lactobacilli through comparative genomics of 213 strains and associated genera.</title>
        <authorList>
            <person name="Sun Z."/>
            <person name="Harris H.M."/>
            <person name="McCann A."/>
            <person name="Guo C."/>
            <person name="Argimon S."/>
            <person name="Zhang W."/>
            <person name="Yang X."/>
            <person name="Jeffery I.B."/>
            <person name="Cooney J.C."/>
            <person name="Kagawa T.F."/>
            <person name="Liu W."/>
            <person name="Song Y."/>
            <person name="Salvetti E."/>
            <person name="Wrobel A."/>
            <person name="Rasinkangas P."/>
            <person name="Parkhill J."/>
            <person name="Rea M.C."/>
            <person name="O'Sullivan O."/>
            <person name="Ritari J."/>
            <person name="Douillard F.P."/>
            <person name="Paul Ross R."/>
            <person name="Yang R."/>
            <person name="Briner A.E."/>
            <person name="Felis G.E."/>
            <person name="de Vos W.M."/>
            <person name="Barrangou R."/>
            <person name="Klaenhammer T.R."/>
            <person name="Caufield P.W."/>
            <person name="Cui Y."/>
            <person name="Zhang H."/>
            <person name="O'Toole P.W."/>
        </authorList>
    </citation>
    <scope>NUCLEOTIDE SEQUENCE [LARGE SCALE GENOMIC DNA]</scope>
    <source>
        <strain evidence="8 9">DSM 20515</strain>
    </source>
</reference>
<evidence type="ECO:0000256" key="6">
    <source>
        <dbReference type="SAM" id="Phobius"/>
    </source>
</evidence>
<comment type="subcellular location">
    <subcellularLocation>
        <location evidence="1">Membrane</location>
        <topology evidence="1">Multi-pass membrane protein</topology>
    </subcellularLocation>
</comment>
<evidence type="ECO:0000256" key="5">
    <source>
        <dbReference type="ARBA" id="ARBA00023136"/>
    </source>
</evidence>
<organism evidence="8 9">
    <name type="scientific">Secundilactobacillus collinoides DSM 20515 = JCM 1123</name>
    <dbReference type="NCBI Taxonomy" id="1423733"/>
    <lineage>
        <taxon>Bacteria</taxon>
        <taxon>Bacillati</taxon>
        <taxon>Bacillota</taxon>
        <taxon>Bacilli</taxon>
        <taxon>Lactobacillales</taxon>
        <taxon>Lactobacillaceae</taxon>
        <taxon>Secundilactobacillus</taxon>
    </lineage>
</organism>
<dbReference type="InterPro" id="IPR007267">
    <property type="entry name" value="GtrA_DPMS_TM"/>
</dbReference>
<proteinExistence type="inferred from homology"/>
<comment type="caution">
    <text evidence="8">The sequence shown here is derived from an EMBL/GenBank/DDBJ whole genome shotgun (WGS) entry which is preliminary data.</text>
</comment>
<dbReference type="GO" id="GO:0000271">
    <property type="term" value="P:polysaccharide biosynthetic process"/>
    <property type="evidence" value="ECO:0007669"/>
    <property type="project" value="InterPro"/>
</dbReference>
<dbReference type="STRING" id="33960.TY91_06770"/>
<evidence type="ECO:0000256" key="1">
    <source>
        <dbReference type="ARBA" id="ARBA00004141"/>
    </source>
</evidence>
<gene>
    <name evidence="8" type="ORF">FC82_GL003282</name>
</gene>
<feature type="domain" description="GtrA/DPMS transmembrane" evidence="7">
    <location>
        <begin position="17"/>
        <end position="132"/>
    </location>
</feature>
<comment type="similarity">
    <text evidence="2">Belongs to the GtrA family.</text>
</comment>
<evidence type="ECO:0000313" key="9">
    <source>
        <dbReference type="Proteomes" id="UP000051845"/>
    </source>
</evidence>
<accession>A0A0R2BFM8</accession>
<evidence type="ECO:0000256" key="4">
    <source>
        <dbReference type="ARBA" id="ARBA00022989"/>
    </source>
</evidence>
<evidence type="ECO:0000313" key="8">
    <source>
        <dbReference type="EMBL" id="KRM74620.1"/>
    </source>
</evidence>
<feature type="transmembrane region" description="Helical" evidence="6">
    <location>
        <begin position="75"/>
        <end position="101"/>
    </location>
</feature>
<dbReference type="PATRIC" id="fig|1423733.4.peg.3410"/>
<dbReference type="GO" id="GO:0005886">
    <property type="term" value="C:plasma membrane"/>
    <property type="evidence" value="ECO:0007669"/>
    <property type="project" value="TreeGrafter"/>
</dbReference>
<keyword evidence="4 6" id="KW-1133">Transmembrane helix</keyword>
<protein>
    <submittedName>
        <fullName evidence="8">GtcA family membrane protein</fullName>
    </submittedName>
</protein>